<name>B1N6N8_9BACT</name>
<feature type="region of interest" description="Disordered" evidence="1">
    <location>
        <begin position="258"/>
        <end position="299"/>
    </location>
</feature>
<feature type="compositionally biased region" description="Basic and acidic residues" evidence="1">
    <location>
        <begin position="31"/>
        <end position="41"/>
    </location>
</feature>
<feature type="compositionally biased region" description="Basic and acidic residues" evidence="1">
    <location>
        <begin position="388"/>
        <end position="406"/>
    </location>
</feature>
<feature type="region of interest" description="Disordered" evidence="1">
    <location>
        <begin position="126"/>
        <end position="146"/>
    </location>
</feature>
<sequence>MQAVEGLAPADGVAPTLQEVEPRPRVGGRPGEARDPGDRQAVHARNHAVPRCGDLPDELTRLQAAGEGGGALGLGDGLQLGQGRAALDQFAGPGLARPARTVGVQLDQPPGQADGLGLQVRRRPGLAAQHGQDVPRLQGRSHAPPHRVRSVGLQDLDLQPDPVGDELEKLAKPQGRLRIAHLGARPDRQVQEEVGGARRQLLGEDRGHHLLGGVEGQGPLHRDQDVVHRRQVHASAPDDAAAAALDHGAHLVLVQVHPGQHLHGVRRPGRGGDGPRGRLGRQQAVGRRHGRDDQRGPVSRNAADAVLVGHQGTVPDQPATGAGHGAGQGQGLLGGHEAGAGDQEGRDLDVRPAVVGQVMHHRLDLGVGQGRPGDLGAQGLGALRRRGGRDPDLRPRRNAEPPEGRLRQPRLARPDQGGVVADHHGGHQGAPAGPHLHLARARQPLRPQGAAVPGQEHGVLAEGVDGQGPDGQQHGASAGDHPLTGRPGQSPGPSGGALGSPRLSRLGRRT</sequence>
<dbReference type="AlphaFoldDB" id="B1N6N8"/>
<feature type="compositionally biased region" description="Gly residues" evidence="1">
    <location>
        <begin position="367"/>
        <end position="379"/>
    </location>
</feature>
<feature type="region of interest" description="Disordered" evidence="1">
    <location>
        <begin position="364"/>
        <end position="434"/>
    </location>
</feature>
<feature type="region of interest" description="Disordered" evidence="1">
    <location>
        <begin position="446"/>
        <end position="510"/>
    </location>
</feature>
<dbReference type="EMBL" id="EF157671">
    <property type="protein sequence ID" value="ABM53584.1"/>
    <property type="molecule type" value="Genomic_DNA"/>
</dbReference>
<feature type="compositionally biased region" description="Gly residues" evidence="1">
    <location>
        <begin position="322"/>
        <end position="338"/>
    </location>
</feature>
<evidence type="ECO:0000256" key="1">
    <source>
        <dbReference type="SAM" id="MobiDB-lite"/>
    </source>
</evidence>
<accession>B1N6N8</accession>
<proteinExistence type="predicted"/>
<feature type="region of interest" description="Disordered" evidence="1">
    <location>
        <begin position="1"/>
        <end position="41"/>
    </location>
</feature>
<evidence type="ECO:0000313" key="2">
    <source>
        <dbReference type="EMBL" id="ABM53584.1"/>
    </source>
</evidence>
<protein>
    <submittedName>
        <fullName evidence="2">Uncharacterized protein</fullName>
    </submittedName>
</protein>
<feature type="region of interest" description="Disordered" evidence="1">
    <location>
        <begin position="311"/>
        <end position="344"/>
    </location>
</feature>
<reference evidence="2" key="1">
    <citation type="journal article" date="2008" name="FEMS Microbiol. Ecol.">
        <title>Metagenomic analysis of a freshwater toxic cyanobacteria bloom.</title>
        <authorList>
            <person name="Pope P.B."/>
            <person name="Patel B.K."/>
        </authorList>
    </citation>
    <scope>NUCLEOTIDE SEQUENCE</scope>
</reference>
<organism evidence="2">
    <name type="scientific">uncultured bacterium CBNPD1 BAC clone 1664</name>
    <dbReference type="NCBI Taxonomy" id="417310"/>
    <lineage>
        <taxon>Bacteria</taxon>
        <taxon>environmental samples</taxon>
    </lineage>
</organism>